<protein>
    <submittedName>
        <fullName evidence="2">Uncharacterized protein</fullName>
    </submittedName>
</protein>
<dbReference type="EMBL" id="JAUJEA010000002">
    <property type="protein sequence ID" value="MDN5201216.1"/>
    <property type="molecule type" value="Genomic_DNA"/>
</dbReference>
<name>A0ABT8KKH8_9BACT</name>
<keyword evidence="1" id="KW-0812">Transmembrane</keyword>
<keyword evidence="1" id="KW-1133">Transmembrane helix</keyword>
<reference evidence="2" key="1">
    <citation type="submission" date="2023-06" db="EMBL/GenBank/DDBJ databases">
        <title>Genomic of Parafulvivirga corallium.</title>
        <authorList>
            <person name="Wang G."/>
        </authorList>
    </citation>
    <scope>NUCLEOTIDE SEQUENCE</scope>
    <source>
        <strain evidence="2">BMA10</strain>
    </source>
</reference>
<evidence type="ECO:0000313" key="2">
    <source>
        <dbReference type="EMBL" id="MDN5201216.1"/>
    </source>
</evidence>
<sequence length="414" mass="48705">MTKKPNSPEPARSTGSNFFSKLGISHNLVKTFVIAVIGSVFGGSATFLGGLYGKIYFEGKKDQRLDIVYNNYEKYKDKYDNLLLIERFDSTLRNFVLEYRTNRIQDRFSNRDLHRILESRLENKMDSSHNDLQSELREVLRADLNNDLDVLKLELSTDIRSQTNSLKSDISSRTNNLKADIRNSRNLMKSDIEKFRKSFEEFKESERVHLNEFASLKDQHHVDFRFHSWKYDELNNSFILIKDDLDKLSITKSTTIDTDNSNSLDDVISYLDNLAPYDVFKAEYIDDFNIHHSQIEKDSYKRRITENRQYKYIGERTIDGVQIWWYYMSNSTPSDRLITWIGSSKMTPFIIHKGEEEFVPSRFKIEYVNKLINSNNLDLFDGLHGFDKNNNHFIICTLKNDSSRKTYCMISYLK</sequence>
<proteinExistence type="predicted"/>
<evidence type="ECO:0000256" key="1">
    <source>
        <dbReference type="SAM" id="Phobius"/>
    </source>
</evidence>
<organism evidence="2 3">
    <name type="scientific">Splendidivirga corallicola</name>
    <dbReference type="NCBI Taxonomy" id="3051826"/>
    <lineage>
        <taxon>Bacteria</taxon>
        <taxon>Pseudomonadati</taxon>
        <taxon>Bacteroidota</taxon>
        <taxon>Cytophagia</taxon>
        <taxon>Cytophagales</taxon>
        <taxon>Splendidivirgaceae</taxon>
        <taxon>Splendidivirga</taxon>
    </lineage>
</organism>
<feature type="transmembrane region" description="Helical" evidence="1">
    <location>
        <begin position="32"/>
        <end position="53"/>
    </location>
</feature>
<dbReference type="Proteomes" id="UP001172082">
    <property type="component" value="Unassembled WGS sequence"/>
</dbReference>
<evidence type="ECO:0000313" key="3">
    <source>
        <dbReference type="Proteomes" id="UP001172082"/>
    </source>
</evidence>
<keyword evidence="1" id="KW-0472">Membrane</keyword>
<dbReference type="RefSeq" id="WP_346751242.1">
    <property type="nucleotide sequence ID" value="NZ_JAUJEA010000002.1"/>
</dbReference>
<gene>
    <name evidence="2" type="ORF">QQ008_07580</name>
</gene>
<keyword evidence="3" id="KW-1185">Reference proteome</keyword>
<accession>A0ABT8KKH8</accession>
<comment type="caution">
    <text evidence="2">The sequence shown here is derived from an EMBL/GenBank/DDBJ whole genome shotgun (WGS) entry which is preliminary data.</text>
</comment>